<evidence type="ECO:0000259" key="1">
    <source>
        <dbReference type="Pfam" id="PF09722"/>
    </source>
</evidence>
<sequence length="67" mass="7378">MTDAELDTIARLDEMRSEDWGGRAALFQWLTMPNRSLGGARPCDRLEEDADAILASFGAEISGPWHG</sequence>
<name>A0ABR6HMG8_9RHOB</name>
<dbReference type="EMBL" id="JACIBX010000003">
    <property type="protein sequence ID" value="MBB3711741.1"/>
    <property type="molecule type" value="Genomic_DNA"/>
</dbReference>
<evidence type="ECO:0000313" key="2">
    <source>
        <dbReference type="EMBL" id="MBB3711741.1"/>
    </source>
</evidence>
<keyword evidence="3" id="KW-1185">Reference proteome</keyword>
<accession>A0ABR6HMG8</accession>
<evidence type="ECO:0000313" key="3">
    <source>
        <dbReference type="Proteomes" id="UP000576152"/>
    </source>
</evidence>
<dbReference type="Proteomes" id="UP000576152">
    <property type="component" value="Unassembled WGS sequence"/>
</dbReference>
<organism evidence="2 3">
    <name type="scientific">Limimaricola variabilis</name>
    <dbReference type="NCBI Taxonomy" id="1492771"/>
    <lineage>
        <taxon>Bacteria</taxon>
        <taxon>Pseudomonadati</taxon>
        <taxon>Pseudomonadota</taxon>
        <taxon>Alphaproteobacteria</taxon>
        <taxon>Rhodobacterales</taxon>
        <taxon>Paracoccaceae</taxon>
        <taxon>Limimaricola</taxon>
    </lineage>
</organism>
<dbReference type="Pfam" id="PF09722">
    <property type="entry name" value="Xre_MbcA_ParS_C"/>
    <property type="match status" value="1"/>
</dbReference>
<feature type="domain" description="Antitoxin Xre/MbcA/ParS-like toxin-binding" evidence="1">
    <location>
        <begin position="20"/>
        <end position="52"/>
    </location>
</feature>
<protein>
    <recommendedName>
        <fullName evidence="1">Antitoxin Xre/MbcA/ParS-like toxin-binding domain-containing protein</fullName>
    </recommendedName>
</protein>
<dbReference type="RefSeq" id="WP_183471052.1">
    <property type="nucleotide sequence ID" value="NZ_JACIBX010000003.1"/>
</dbReference>
<dbReference type="InterPro" id="IPR024467">
    <property type="entry name" value="Xre/MbcA/ParS-like_toxin-bd"/>
</dbReference>
<comment type="caution">
    <text evidence="2">The sequence shown here is derived from an EMBL/GenBank/DDBJ whole genome shotgun (WGS) entry which is preliminary data.</text>
</comment>
<proteinExistence type="predicted"/>
<gene>
    <name evidence="2" type="ORF">FHS00_001312</name>
</gene>
<reference evidence="2 3" key="1">
    <citation type="submission" date="2020-08" db="EMBL/GenBank/DDBJ databases">
        <title>Genomic Encyclopedia of Type Strains, Phase III (KMG-III): the genomes of soil and plant-associated and newly described type strains.</title>
        <authorList>
            <person name="Whitman W."/>
        </authorList>
    </citation>
    <scope>NUCLEOTIDE SEQUENCE [LARGE SCALE GENOMIC DNA]</scope>
    <source>
        <strain evidence="2 3">CECT 8572</strain>
    </source>
</reference>